<feature type="compositionally biased region" description="Polar residues" evidence="3">
    <location>
        <begin position="117"/>
        <end position="129"/>
    </location>
</feature>
<feature type="compositionally biased region" description="Basic and acidic residues" evidence="3">
    <location>
        <begin position="106"/>
        <end position="116"/>
    </location>
</feature>
<dbReference type="Pfam" id="PF00436">
    <property type="entry name" value="SSB"/>
    <property type="match status" value="1"/>
</dbReference>
<feature type="region of interest" description="Disordered" evidence="3">
    <location>
        <begin position="106"/>
        <end position="141"/>
    </location>
</feature>
<evidence type="ECO:0000256" key="2">
    <source>
        <dbReference type="PIRNR" id="PIRNR002070"/>
    </source>
</evidence>
<dbReference type="InterPro" id="IPR000424">
    <property type="entry name" value="Primosome_PriB/ssb"/>
</dbReference>
<dbReference type="InterPro" id="IPR012340">
    <property type="entry name" value="NA-bd_OB-fold"/>
</dbReference>
<dbReference type="PIRSF" id="PIRSF002070">
    <property type="entry name" value="SSB"/>
    <property type="match status" value="1"/>
</dbReference>
<evidence type="ECO:0000256" key="3">
    <source>
        <dbReference type="SAM" id="MobiDB-lite"/>
    </source>
</evidence>
<dbReference type="GO" id="GO:0003697">
    <property type="term" value="F:single-stranded DNA binding"/>
    <property type="evidence" value="ECO:0007669"/>
    <property type="project" value="InterPro"/>
</dbReference>
<proteinExistence type="predicted"/>
<name>A0A6J5QSZ4_9CAUD</name>
<sequence length="141" mass="15548">MFSKLCRIGNQPEIRFTPGGDAVLNLSLAYNYGRKGEDGKRQTQWLEGSMWGKQAEAVHSYLHKGDQISASVDDLHIETYEGKNGTGTKLVGRIVSFDFVSGKRNIEEQEPIKAQDDSQPSAGTSTTKSGAFDNFDDDIPF</sequence>
<protein>
    <recommendedName>
        <fullName evidence="2">Single-stranded DNA-binding protein</fullName>
    </recommendedName>
</protein>
<reference evidence="4" key="1">
    <citation type="submission" date="2020-05" db="EMBL/GenBank/DDBJ databases">
        <authorList>
            <person name="Chiriac C."/>
            <person name="Salcher M."/>
            <person name="Ghai R."/>
            <person name="Kavagutti S V."/>
        </authorList>
    </citation>
    <scope>NUCLEOTIDE SEQUENCE</scope>
</reference>
<dbReference type="NCBIfam" id="TIGR00621">
    <property type="entry name" value="ssb"/>
    <property type="match status" value="1"/>
</dbReference>
<organism evidence="4">
    <name type="scientific">uncultured Caudovirales phage</name>
    <dbReference type="NCBI Taxonomy" id="2100421"/>
    <lineage>
        <taxon>Viruses</taxon>
        <taxon>Duplodnaviria</taxon>
        <taxon>Heunggongvirae</taxon>
        <taxon>Uroviricota</taxon>
        <taxon>Caudoviricetes</taxon>
        <taxon>Peduoviridae</taxon>
        <taxon>Maltschvirus</taxon>
        <taxon>Maltschvirus maltsch</taxon>
    </lineage>
</organism>
<dbReference type="GO" id="GO:0006260">
    <property type="term" value="P:DNA replication"/>
    <property type="evidence" value="ECO:0007669"/>
    <property type="project" value="InterPro"/>
</dbReference>
<gene>
    <name evidence="4" type="ORF">UFOVP1155_55</name>
</gene>
<dbReference type="Gene3D" id="2.40.50.140">
    <property type="entry name" value="Nucleic acid-binding proteins"/>
    <property type="match status" value="1"/>
</dbReference>
<dbReference type="CDD" id="cd04496">
    <property type="entry name" value="SSB_OBF"/>
    <property type="match status" value="1"/>
</dbReference>
<evidence type="ECO:0000313" key="4">
    <source>
        <dbReference type="EMBL" id="CAB4187693.1"/>
    </source>
</evidence>
<dbReference type="InterPro" id="IPR011344">
    <property type="entry name" value="ssDNA-bd"/>
</dbReference>
<accession>A0A6J5QSZ4</accession>
<dbReference type="PROSITE" id="PS50935">
    <property type="entry name" value="SSB"/>
    <property type="match status" value="1"/>
</dbReference>
<dbReference type="EMBL" id="LR797111">
    <property type="protein sequence ID" value="CAB4187693.1"/>
    <property type="molecule type" value="Genomic_DNA"/>
</dbReference>
<dbReference type="SUPFAM" id="SSF50249">
    <property type="entry name" value="Nucleic acid-binding proteins"/>
    <property type="match status" value="1"/>
</dbReference>
<keyword evidence="1 2" id="KW-0238">DNA-binding</keyword>
<evidence type="ECO:0000256" key="1">
    <source>
        <dbReference type="ARBA" id="ARBA00023125"/>
    </source>
</evidence>